<organism evidence="5 6">
    <name type="scientific">Rhodotorula toruloides</name>
    <name type="common">Yeast</name>
    <name type="synonym">Rhodosporidium toruloides</name>
    <dbReference type="NCBI Taxonomy" id="5286"/>
    <lineage>
        <taxon>Eukaryota</taxon>
        <taxon>Fungi</taxon>
        <taxon>Dikarya</taxon>
        <taxon>Basidiomycota</taxon>
        <taxon>Pucciniomycotina</taxon>
        <taxon>Microbotryomycetes</taxon>
        <taxon>Sporidiobolales</taxon>
        <taxon>Sporidiobolaceae</taxon>
        <taxon>Rhodotorula</taxon>
    </lineage>
</organism>
<feature type="compositionally biased region" description="Basic and acidic residues" evidence="3">
    <location>
        <begin position="119"/>
        <end position="135"/>
    </location>
</feature>
<comment type="similarity">
    <text evidence="2">Belongs to the SAP domain-containing ribonucleoprotein family.</text>
</comment>
<feature type="compositionally biased region" description="Basic and acidic residues" evidence="3">
    <location>
        <begin position="247"/>
        <end position="258"/>
    </location>
</feature>
<feature type="compositionally biased region" description="Polar residues" evidence="3">
    <location>
        <begin position="41"/>
        <end position="56"/>
    </location>
</feature>
<dbReference type="SMART" id="SM00513">
    <property type="entry name" value="SAP"/>
    <property type="match status" value="1"/>
</dbReference>
<feature type="region of interest" description="Disordered" evidence="3">
    <location>
        <begin position="194"/>
        <end position="288"/>
    </location>
</feature>
<name>A0A511KCN5_RHOTO</name>
<evidence type="ECO:0000256" key="3">
    <source>
        <dbReference type="SAM" id="MobiDB-lite"/>
    </source>
</evidence>
<dbReference type="GO" id="GO:0003677">
    <property type="term" value="F:DNA binding"/>
    <property type="evidence" value="ECO:0007669"/>
    <property type="project" value="UniProtKB-KW"/>
</dbReference>
<keyword evidence="1" id="KW-0597">Phosphoprotein</keyword>
<dbReference type="PANTHER" id="PTHR46551">
    <property type="entry name" value="SAP DOMAIN-CONTAINING RIBONUCLEOPROTEIN"/>
    <property type="match status" value="1"/>
</dbReference>
<accession>A0A511KCN5</accession>
<dbReference type="InterPro" id="IPR003034">
    <property type="entry name" value="SAP_dom"/>
</dbReference>
<dbReference type="InterPro" id="IPR052240">
    <property type="entry name" value="SAP_domain_ribonucleoprotein"/>
</dbReference>
<keyword evidence="5" id="KW-0238">DNA-binding</keyword>
<reference evidence="5 6" key="1">
    <citation type="submission" date="2019-07" db="EMBL/GenBank/DDBJ databases">
        <title>Rhodotorula toruloides NBRC10032 genome sequencing.</title>
        <authorList>
            <person name="Shida Y."/>
            <person name="Takaku H."/>
            <person name="Ogasawara W."/>
            <person name="Mori K."/>
        </authorList>
    </citation>
    <scope>NUCLEOTIDE SEQUENCE [LARGE SCALE GENOMIC DNA]</scope>
    <source>
        <strain evidence="5 6">NBRC10032</strain>
    </source>
</reference>
<dbReference type="PANTHER" id="PTHR46551:SF1">
    <property type="entry name" value="SAP DOMAIN-CONTAINING RIBONUCLEOPROTEIN"/>
    <property type="match status" value="1"/>
</dbReference>
<dbReference type="Proteomes" id="UP000321518">
    <property type="component" value="Unassembled WGS sequence"/>
</dbReference>
<dbReference type="PROSITE" id="PS50800">
    <property type="entry name" value="SAP"/>
    <property type="match status" value="1"/>
</dbReference>
<gene>
    <name evidence="5" type="ORF">Rt10032_c04g2145</name>
</gene>
<proteinExistence type="inferred from homology"/>
<sequence length="288" mass="30272">MSEQYTESDFKSLTVVKLKELLAERSLPVTGRKDDLVARLLSSSTQASSNPGSGEASTTLPPPTTDTTGPASSTDEPDGAGLSGTAEVSAAANAETERSAEEKDEGLKSAPAAADESEDQKREAFAAEAKEEEERRHKRAERFGLQAIQGAGASDESDEAKRKRAERFGLLAAGVEEDVGGAVDKKMGKSLEALSSALGSSRQRKKADATSKLGPSTEKSVPQLAGSKKDAKEAKAEPAAKVAADPELQKRIEEEEAKKRKRAERFGNVTDAQAGKKQKTDEGAVAAA</sequence>
<evidence type="ECO:0000313" key="5">
    <source>
        <dbReference type="EMBL" id="GEM08128.1"/>
    </source>
</evidence>
<feature type="region of interest" description="Disordered" evidence="3">
    <location>
        <begin position="40"/>
        <end position="163"/>
    </location>
</feature>
<comment type="caution">
    <text evidence="5">The sequence shown here is derived from an EMBL/GenBank/DDBJ whole genome shotgun (WGS) entry which is preliminary data.</text>
</comment>
<evidence type="ECO:0000259" key="4">
    <source>
        <dbReference type="PROSITE" id="PS50800"/>
    </source>
</evidence>
<dbReference type="Pfam" id="PF02037">
    <property type="entry name" value="SAP"/>
    <property type="match status" value="1"/>
</dbReference>
<evidence type="ECO:0000313" key="6">
    <source>
        <dbReference type="Proteomes" id="UP000321518"/>
    </source>
</evidence>
<evidence type="ECO:0000256" key="1">
    <source>
        <dbReference type="ARBA" id="ARBA00022553"/>
    </source>
</evidence>
<protein>
    <submittedName>
        <fullName evidence="5">DNA-binding SAP domain containing protein</fullName>
    </submittedName>
</protein>
<feature type="compositionally biased region" description="Low complexity" evidence="3">
    <location>
        <begin position="65"/>
        <end position="74"/>
    </location>
</feature>
<feature type="compositionally biased region" description="Basic and acidic residues" evidence="3">
    <location>
        <begin position="227"/>
        <end position="238"/>
    </location>
</feature>
<dbReference type="Gene3D" id="1.10.720.30">
    <property type="entry name" value="SAP domain"/>
    <property type="match status" value="1"/>
</dbReference>
<dbReference type="EMBL" id="BJWK01000004">
    <property type="protein sequence ID" value="GEM08128.1"/>
    <property type="molecule type" value="Genomic_DNA"/>
</dbReference>
<evidence type="ECO:0000256" key="2">
    <source>
        <dbReference type="ARBA" id="ARBA00046328"/>
    </source>
</evidence>
<dbReference type="InterPro" id="IPR036361">
    <property type="entry name" value="SAP_dom_sf"/>
</dbReference>
<dbReference type="SUPFAM" id="SSF68906">
    <property type="entry name" value="SAP domain"/>
    <property type="match status" value="1"/>
</dbReference>
<dbReference type="GO" id="GO:0016973">
    <property type="term" value="P:poly(A)+ mRNA export from nucleus"/>
    <property type="evidence" value="ECO:0007669"/>
    <property type="project" value="TreeGrafter"/>
</dbReference>
<dbReference type="AlphaFoldDB" id="A0A511KCN5"/>
<feature type="compositionally biased region" description="Basic and acidic residues" evidence="3">
    <location>
        <begin position="95"/>
        <end position="107"/>
    </location>
</feature>
<dbReference type="OrthoDB" id="2530435at2759"/>
<feature type="domain" description="SAP" evidence="4">
    <location>
        <begin position="10"/>
        <end position="44"/>
    </location>
</feature>
<dbReference type="GO" id="GO:0005634">
    <property type="term" value="C:nucleus"/>
    <property type="evidence" value="ECO:0007669"/>
    <property type="project" value="TreeGrafter"/>
</dbReference>